<dbReference type="AlphaFoldDB" id="K3XUC9"/>
<name>K3XUC9_SETIT</name>
<accession>K3XUC9</accession>
<reference evidence="2" key="1">
    <citation type="journal article" date="2012" name="Nat. Biotechnol.">
        <title>Reference genome sequence of the model plant Setaria.</title>
        <authorList>
            <person name="Bennetzen J.L."/>
            <person name="Schmutz J."/>
            <person name="Wang H."/>
            <person name="Percifield R."/>
            <person name="Hawkins J."/>
            <person name="Pontaroli A.C."/>
            <person name="Estep M."/>
            <person name="Feng L."/>
            <person name="Vaughn J.N."/>
            <person name="Grimwood J."/>
            <person name="Jenkins J."/>
            <person name="Barry K."/>
            <person name="Lindquist E."/>
            <person name="Hellsten U."/>
            <person name="Deshpande S."/>
            <person name="Wang X."/>
            <person name="Wu X."/>
            <person name="Mitros T."/>
            <person name="Triplett J."/>
            <person name="Yang X."/>
            <person name="Ye C.Y."/>
            <person name="Mauro-Herrera M."/>
            <person name="Wang L."/>
            <person name="Li P."/>
            <person name="Sharma M."/>
            <person name="Sharma R."/>
            <person name="Ronald P.C."/>
            <person name="Panaud O."/>
            <person name="Kellogg E.A."/>
            <person name="Brutnell T.P."/>
            <person name="Doust A.N."/>
            <person name="Tuskan G.A."/>
            <person name="Rokhsar D."/>
            <person name="Devos K.M."/>
        </authorList>
    </citation>
    <scope>NUCLEOTIDE SEQUENCE [LARGE SCALE GENOMIC DNA]</scope>
    <source>
        <strain evidence="2">cv. Yugu1</strain>
    </source>
</reference>
<evidence type="ECO:0000313" key="1">
    <source>
        <dbReference type="EnsemblPlants" id="KQL05608"/>
    </source>
</evidence>
<dbReference type="Gramene" id="KQL05608">
    <property type="protein sequence ID" value="KQL05608"/>
    <property type="gene ID" value="SETIT_005536mg"/>
</dbReference>
<proteinExistence type="predicted"/>
<organism evidence="1 2">
    <name type="scientific">Setaria italica</name>
    <name type="common">Foxtail millet</name>
    <name type="synonym">Panicum italicum</name>
    <dbReference type="NCBI Taxonomy" id="4555"/>
    <lineage>
        <taxon>Eukaryota</taxon>
        <taxon>Viridiplantae</taxon>
        <taxon>Streptophyta</taxon>
        <taxon>Embryophyta</taxon>
        <taxon>Tracheophyta</taxon>
        <taxon>Spermatophyta</taxon>
        <taxon>Magnoliopsida</taxon>
        <taxon>Liliopsida</taxon>
        <taxon>Poales</taxon>
        <taxon>Poaceae</taxon>
        <taxon>PACMAD clade</taxon>
        <taxon>Panicoideae</taxon>
        <taxon>Panicodae</taxon>
        <taxon>Paniceae</taxon>
        <taxon>Cenchrinae</taxon>
        <taxon>Setaria</taxon>
    </lineage>
</organism>
<dbReference type="InParanoid" id="K3XUC9"/>
<evidence type="ECO:0000313" key="2">
    <source>
        <dbReference type="Proteomes" id="UP000004995"/>
    </source>
</evidence>
<dbReference type="Proteomes" id="UP000004995">
    <property type="component" value="Unassembled WGS sequence"/>
</dbReference>
<protein>
    <submittedName>
        <fullName evidence="1">Uncharacterized protein</fullName>
    </submittedName>
</protein>
<dbReference type="EMBL" id="AGNK02003141">
    <property type="status" value="NOT_ANNOTATED_CDS"/>
    <property type="molecule type" value="Genomic_DNA"/>
</dbReference>
<dbReference type="HOGENOM" id="CLU_3407035_0_0_1"/>
<sequence>MADFMPSCILSYLNMIRMLSIFVYKYKKLR</sequence>
<dbReference type="EnsemblPlants" id="KQL05608">
    <property type="protein sequence ID" value="KQL05608"/>
    <property type="gene ID" value="SETIT_005536mg"/>
</dbReference>
<keyword evidence="2" id="KW-1185">Reference proteome</keyword>
<reference evidence="1" key="2">
    <citation type="submission" date="2018-08" db="UniProtKB">
        <authorList>
            <consortium name="EnsemblPlants"/>
        </authorList>
    </citation>
    <scope>IDENTIFICATION</scope>
    <source>
        <strain evidence="1">Yugu1</strain>
    </source>
</reference>